<proteinExistence type="predicted"/>
<evidence type="ECO:0000313" key="2">
    <source>
        <dbReference type="Proteomes" id="UP001597201"/>
    </source>
</evidence>
<name>A0ABW3Y1G0_9FLAO</name>
<dbReference type="EMBL" id="JBHTMY010000002">
    <property type="protein sequence ID" value="MFD1315245.1"/>
    <property type="molecule type" value="Genomic_DNA"/>
</dbReference>
<keyword evidence="2" id="KW-1185">Reference proteome</keyword>
<gene>
    <name evidence="1" type="ORF">ACFQ39_06415</name>
</gene>
<evidence type="ECO:0000313" key="1">
    <source>
        <dbReference type="EMBL" id="MFD1315245.1"/>
    </source>
</evidence>
<organism evidence="1 2">
    <name type="scientific">Namhaeicola litoreus</name>
    <dbReference type="NCBI Taxonomy" id="1052145"/>
    <lineage>
        <taxon>Bacteria</taxon>
        <taxon>Pseudomonadati</taxon>
        <taxon>Bacteroidota</taxon>
        <taxon>Flavobacteriia</taxon>
        <taxon>Flavobacteriales</taxon>
        <taxon>Flavobacteriaceae</taxon>
        <taxon>Namhaeicola</taxon>
    </lineage>
</organism>
<comment type="caution">
    <text evidence="1">The sequence shown here is derived from an EMBL/GenBank/DDBJ whole genome shotgun (WGS) entry which is preliminary data.</text>
</comment>
<accession>A0ABW3Y1G0</accession>
<dbReference type="Proteomes" id="UP001597201">
    <property type="component" value="Unassembled WGS sequence"/>
</dbReference>
<reference evidence="2" key="1">
    <citation type="journal article" date="2019" name="Int. J. Syst. Evol. Microbiol.">
        <title>The Global Catalogue of Microorganisms (GCM) 10K type strain sequencing project: providing services to taxonomists for standard genome sequencing and annotation.</title>
        <authorList>
            <consortium name="The Broad Institute Genomics Platform"/>
            <consortium name="The Broad Institute Genome Sequencing Center for Infectious Disease"/>
            <person name="Wu L."/>
            <person name="Ma J."/>
        </authorList>
    </citation>
    <scope>NUCLEOTIDE SEQUENCE [LARGE SCALE GENOMIC DNA]</scope>
    <source>
        <strain evidence="2">CCUG 61485</strain>
    </source>
</reference>
<dbReference type="RefSeq" id="WP_377177205.1">
    <property type="nucleotide sequence ID" value="NZ_JBHTMY010000002.1"/>
</dbReference>
<protein>
    <submittedName>
        <fullName evidence="1">Uncharacterized protein</fullName>
    </submittedName>
</protein>
<sequence>MVRSYIDEKYLEHYFRSLLGSERFSEKSNQLEQIWSFFKSKSDLFFDKELSSFLENVDPPLRNVILPLINQLTTGRQNTIIYQNEKNTFRNLKNINIYSKLNYPFATFWLGNQYNYTPEKYKENNPYHFLTNENDMDEWKSYSNSRTFYVNPKKTQHGNDILKSWGQLKRFHHYPHDLIINDKFCLKSDVGIRENIVPIVENLSPQVKNFIIFIGIPEPKDRFNLNQTYDLLVSLFKERGLNPNILIFISAKTHHDRFILTNSFLIKSGDSFDYFNAKNTFKTRGTTLSITPVFNSNKTEIQEYISLHREIMRSAHTPYAGTKSKNLLDLFN</sequence>